<evidence type="ECO:0000256" key="3">
    <source>
        <dbReference type="ARBA" id="ARBA00023163"/>
    </source>
</evidence>
<feature type="domain" description="KOW" evidence="5">
    <location>
        <begin position="112"/>
        <end position="139"/>
    </location>
</feature>
<proteinExistence type="predicted"/>
<reference evidence="6 7" key="1">
    <citation type="submission" date="2018-03" db="EMBL/GenBank/DDBJ databases">
        <title>The draft genome of Mesorhizobium soli JCM 19897.</title>
        <authorList>
            <person name="Li L."/>
            <person name="Liu L."/>
            <person name="Liang L."/>
            <person name="Wang T."/>
            <person name="Zhang X."/>
        </authorList>
    </citation>
    <scope>NUCLEOTIDE SEQUENCE [LARGE SCALE GENOMIC DNA]</scope>
    <source>
        <strain evidence="6 7">JCM 19897</strain>
    </source>
</reference>
<evidence type="ECO:0000313" key="6">
    <source>
        <dbReference type="EMBL" id="PSJ61524.1"/>
    </source>
</evidence>
<dbReference type="AlphaFoldDB" id="A0A2P7SGB1"/>
<comment type="caution">
    <text evidence="6">The sequence shown here is derived from an EMBL/GenBank/DDBJ whole genome shotgun (WGS) entry which is preliminary data.</text>
</comment>
<evidence type="ECO:0000259" key="4">
    <source>
        <dbReference type="SMART" id="SM00738"/>
    </source>
</evidence>
<dbReference type="Pfam" id="PF02357">
    <property type="entry name" value="NusG"/>
    <property type="match status" value="1"/>
</dbReference>
<dbReference type="InterPro" id="IPR043425">
    <property type="entry name" value="NusG-like"/>
</dbReference>
<organism evidence="6 7">
    <name type="scientific">Pseudaminobacter soli</name>
    <name type="common">ex Li et al. 2025</name>
    <dbReference type="NCBI Taxonomy" id="1295366"/>
    <lineage>
        <taxon>Bacteria</taxon>
        <taxon>Pseudomonadati</taxon>
        <taxon>Pseudomonadota</taxon>
        <taxon>Alphaproteobacteria</taxon>
        <taxon>Hyphomicrobiales</taxon>
        <taxon>Phyllobacteriaceae</taxon>
        <taxon>Pseudaminobacter</taxon>
    </lineage>
</organism>
<accession>A0A2P7SGB1</accession>
<dbReference type="GO" id="GO:0031564">
    <property type="term" value="P:transcription antitermination"/>
    <property type="evidence" value="ECO:0007669"/>
    <property type="project" value="UniProtKB-KW"/>
</dbReference>
<protein>
    <submittedName>
        <fullName evidence="6">Transcriptional activator RfaH</fullName>
    </submittedName>
</protein>
<gene>
    <name evidence="6" type="ORF">C7I85_10780</name>
</gene>
<name>A0A2P7SGB1_9HYPH</name>
<dbReference type="InterPro" id="IPR006645">
    <property type="entry name" value="NGN-like_dom"/>
</dbReference>
<dbReference type="OrthoDB" id="9787731at2"/>
<evidence type="ECO:0000259" key="5">
    <source>
        <dbReference type="SMART" id="SM00739"/>
    </source>
</evidence>
<evidence type="ECO:0000256" key="2">
    <source>
        <dbReference type="ARBA" id="ARBA00023015"/>
    </source>
</evidence>
<keyword evidence="2" id="KW-0805">Transcription regulation</keyword>
<dbReference type="InterPro" id="IPR005824">
    <property type="entry name" value="KOW"/>
</dbReference>
<evidence type="ECO:0000256" key="1">
    <source>
        <dbReference type="ARBA" id="ARBA00022814"/>
    </source>
</evidence>
<keyword evidence="7" id="KW-1185">Reference proteome</keyword>
<dbReference type="PANTHER" id="PTHR30265">
    <property type="entry name" value="RHO-INTERACTING TRANSCRIPTION TERMINATION FACTOR NUSG"/>
    <property type="match status" value="1"/>
</dbReference>
<dbReference type="Proteomes" id="UP000240653">
    <property type="component" value="Unassembled WGS sequence"/>
</dbReference>
<feature type="domain" description="NusG-like N-terminal" evidence="4">
    <location>
        <begin position="2"/>
        <end position="101"/>
    </location>
</feature>
<dbReference type="RefSeq" id="WP_106723955.1">
    <property type="nucleotide sequence ID" value="NZ_PXYL01000004.1"/>
</dbReference>
<dbReference type="SMART" id="SM00739">
    <property type="entry name" value="KOW"/>
    <property type="match status" value="1"/>
</dbReference>
<dbReference type="SUPFAM" id="SSF82679">
    <property type="entry name" value="N-utilization substance G protein NusG, N-terminal domain"/>
    <property type="match status" value="1"/>
</dbReference>
<keyword evidence="3" id="KW-0804">Transcription</keyword>
<dbReference type="GO" id="GO:0006354">
    <property type="term" value="P:DNA-templated transcription elongation"/>
    <property type="evidence" value="ECO:0007669"/>
    <property type="project" value="InterPro"/>
</dbReference>
<dbReference type="SMART" id="SM00738">
    <property type="entry name" value="NGN"/>
    <property type="match status" value="1"/>
</dbReference>
<dbReference type="InterPro" id="IPR008991">
    <property type="entry name" value="Translation_prot_SH3-like_sf"/>
</dbReference>
<sequence>MADRWYVASALLGREDMAELNLNRQGFHVWMPRQTRVVRHARRRHEKRVPFFPGYIFVSLDVDRQRWRSVNGTFGVNSLVMQGERPLPCPDGLIEGLQALTDDEGIFNVAVGLRQGDVVRVISGPFAELVGTLVRHDGLGRARILLQMMHGEIAVALPVKSLVPVASN</sequence>
<dbReference type="PANTHER" id="PTHR30265:SF4">
    <property type="entry name" value="KOW MOTIF FAMILY PROTEIN, EXPRESSED"/>
    <property type="match status" value="1"/>
</dbReference>
<keyword evidence="1" id="KW-0889">Transcription antitermination</keyword>
<evidence type="ECO:0000313" key="7">
    <source>
        <dbReference type="Proteomes" id="UP000240653"/>
    </source>
</evidence>
<dbReference type="InterPro" id="IPR036735">
    <property type="entry name" value="NGN_dom_sf"/>
</dbReference>
<dbReference type="SUPFAM" id="SSF50104">
    <property type="entry name" value="Translation proteins SH3-like domain"/>
    <property type="match status" value="1"/>
</dbReference>
<dbReference type="EMBL" id="PXYL01000004">
    <property type="protein sequence ID" value="PSJ61524.1"/>
    <property type="molecule type" value="Genomic_DNA"/>
</dbReference>
<dbReference type="Gene3D" id="3.30.70.940">
    <property type="entry name" value="NusG, N-terminal domain"/>
    <property type="match status" value="1"/>
</dbReference>
<dbReference type="CDD" id="cd06091">
    <property type="entry name" value="KOW_NusG"/>
    <property type="match status" value="1"/>
</dbReference>